<evidence type="ECO:0000256" key="1">
    <source>
        <dbReference type="SAM" id="SignalP"/>
    </source>
</evidence>
<feature type="signal peptide" evidence="1">
    <location>
        <begin position="1"/>
        <end position="18"/>
    </location>
</feature>
<dbReference type="EMBL" id="FXYE01000001">
    <property type="protein sequence ID" value="SMX31108.1"/>
    <property type="molecule type" value="Genomic_DNA"/>
</dbReference>
<evidence type="ECO:0008006" key="4">
    <source>
        <dbReference type="Google" id="ProtNLM"/>
    </source>
</evidence>
<evidence type="ECO:0000313" key="3">
    <source>
        <dbReference type="Proteomes" id="UP000202922"/>
    </source>
</evidence>
<dbReference type="Proteomes" id="UP000202922">
    <property type="component" value="Unassembled WGS sequence"/>
</dbReference>
<protein>
    <recommendedName>
        <fullName evidence="4">DUF4785 domain-containing protein</fullName>
    </recommendedName>
</protein>
<keyword evidence="1" id="KW-0732">Signal</keyword>
<sequence>MKLLSPIALVLLANNAHAGDFVSDGFGLVPATAISEQRAAWAGLIVRPDGEIQQPPEDAETVLIFVGPKSLVAGVDDGHAVTLNFDRHGNFVADDLPVDFRLGPQRVTDPETRYGIGDVLFRPDPSAGVFLTGATIQERQSARATYRVTADLESIKLQNQPVEGQLSFETFATLSTAPLTDKFGNVANDGVSAKMTITHGDGAFTVLTPVVSDGSAQSKLLTRDIPDGGAMTTTLGLVASAATDLPVQPLGDLVPAELRLWAIPEIEAVAFRAGPILTDAGHLLNDGASVKVTVQGASGASATADGWLLDGTFQTFLTLDPKDGPFEVEFSTPLGTYHKRQSLRAAPGGMALEGAE</sequence>
<feature type="chain" id="PRO_5013099431" description="DUF4785 domain-containing protein" evidence="1">
    <location>
        <begin position="19"/>
        <end position="356"/>
    </location>
</feature>
<dbReference type="OrthoDB" id="7856524at2"/>
<keyword evidence="3" id="KW-1185">Reference proteome</keyword>
<dbReference type="RefSeq" id="WP_093965553.1">
    <property type="nucleotide sequence ID" value="NZ_FXYE01000001.1"/>
</dbReference>
<name>A0A238JKB7_9RHOB</name>
<gene>
    <name evidence="2" type="ORF">COL8621_00281</name>
</gene>
<evidence type="ECO:0000313" key="2">
    <source>
        <dbReference type="EMBL" id="SMX31108.1"/>
    </source>
</evidence>
<organism evidence="2 3">
    <name type="scientific">Actibacterium lipolyticum</name>
    <dbReference type="NCBI Taxonomy" id="1524263"/>
    <lineage>
        <taxon>Bacteria</taxon>
        <taxon>Pseudomonadati</taxon>
        <taxon>Pseudomonadota</taxon>
        <taxon>Alphaproteobacteria</taxon>
        <taxon>Rhodobacterales</taxon>
        <taxon>Roseobacteraceae</taxon>
        <taxon>Actibacterium</taxon>
    </lineage>
</organism>
<reference evidence="3" key="1">
    <citation type="submission" date="2017-05" db="EMBL/GenBank/DDBJ databases">
        <authorList>
            <person name="Rodrigo-Torres L."/>
            <person name="Arahal R. D."/>
            <person name="Lucena T."/>
        </authorList>
    </citation>
    <scope>NUCLEOTIDE SEQUENCE [LARGE SCALE GENOMIC DNA]</scope>
    <source>
        <strain evidence="3">CECT 8621</strain>
    </source>
</reference>
<proteinExistence type="predicted"/>
<accession>A0A238JKB7</accession>
<dbReference type="AlphaFoldDB" id="A0A238JKB7"/>